<evidence type="ECO:0000313" key="2">
    <source>
        <dbReference type="Proteomes" id="UP000507222"/>
    </source>
</evidence>
<proteinExistence type="predicted"/>
<sequence>MVHSSSESETASPETVEVEVVKEEASSSGSVLISYDDQSSSYHNVNELNGAEADLFKPTTCKGNQISDEDQMIWENTGSFTKECQVSEEIRSYSSVKIADVSPKVQNSSASELKRSDALSDSRFKNQTKYDGSRFNTKGRKSHVEDVQMLALGGRTFQIPAMLENSIFPEESQQKNNVDNTVSENNETAVESYNLDSQSRNDFQLHCQDCSSKLDSVGDFMSKLNEKVQVEGGSDKRRN</sequence>
<dbReference type="EMBL" id="CAEKDK010000001">
    <property type="protein sequence ID" value="CAB4261441.1"/>
    <property type="molecule type" value="Genomic_DNA"/>
</dbReference>
<organism evidence="1 2">
    <name type="scientific">Prunus armeniaca</name>
    <name type="common">Apricot</name>
    <name type="synonym">Armeniaca vulgaris</name>
    <dbReference type="NCBI Taxonomy" id="36596"/>
    <lineage>
        <taxon>Eukaryota</taxon>
        <taxon>Viridiplantae</taxon>
        <taxon>Streptophyta</taxon>
        <taxon>Embryophyta</taxon>
        <taxon>Tracheophyta</taxon>
        <taxon>Spermatophyta</taxon>
        <taxon>Magnoliopsida</taxon>
        <taxon>eudicotyledons</taxon>
        <taxon>Gunneridae</taxon>
        <taxon>Pentapetalae</taxon>
        <taxon>rosids</taxon>
        <taxon>fabids</taxon>
        <taxon>Rosales</taxon>
        <taxon>Rosaceae</taxon>
        <taxon>Amygdaloideae</taxon>
        <taxon>Amygdaleae</taxon>
        <taxon>Prunus</taxon>
    </lineage>
</organism>
<dbReference type="Proteomes" id="UP000507222">
    <property type="component" value="Unassembled WGS sequence"/>
</dbReference>
<protein>
    <submittedName>
        <fullName evidence="1">Uncharacterized protein</fullName>
    </submittedName>
</protein>
<gene>
    <name evidence="1" type="ORF">CURHAP_LOCUS143</name>
</gene>
<evidence type="ECO:0000313" key="1">
    <source>
        <dbReference type="EMBL" id="CAB4261441.1"/>
    </source>
</evidence>
<reference evidence="1 2" key="1">
    <citation type="submission" date="2020-05" db="EMBL/GenBank/DDBJ databases">
        <authorList>
            <person name="Campoy J."/>
            <person name="Schneeberger K."/>
            <person name="Spophaly S."/>
        </authorList>
    </citation>
    <scope>NUCLEOTIDE SEQUENCE [LARGE SCALE GENOMIC DNA]</scope>
    <source>
        <strain evidence="1">PruArmRojPasFocal</strain>
    </source>
</reference>
<accession>A0A6J5TC79</accession>
<dbReference type="AlphaFoldDB" id="A0A6J5TC79"/>
<name>A0A6J5TC79_PRUAR</name>